<reference evidence="1" key="1">
    <citation type="journal article" date="2020" name="Nature">
        <title>Giant virus diversity and host interactions through global metagenomics.</title>
        <authorList>
            <person name="Schulz F."/>
            <person name="Roux S."/>
            <person name="Paez-Espino D."/>
            <person name="Jungbluth S."/>
            <person name="Walsh D.A."/>
            <person name="Denef V.J."/>
            <person name="McMahon K.D."/>
            <person name="Konstantinidis K.T."/>
            <person name="Eloe-Fadrosh E.A."/>
            <person name="Kyrpides N.C."/>
            <person name="Woyke T."/>
        </authorList>
    </citation>
    <scope>NUCLEOTIDE SEQUENCE</scope>
    <source>
        <strain evidence="1">GVMAG-S-3300013286-35</strain>
    </source>
</reference>
<protein>
    <submittedName>
        <fullName evidence="1">Uncharacterized protein</fullName>
    </submittedName>
</protein>
<proteinExistence type="predicted"/>
<organism evidence="1">
    <name type="scientific">viral metagenome</name>
    <dbReference type="NCBI Taxonomy" id="1070528"/>
    <lineage>
        <taxon>unclassified sequences</taxon>
        <taxon>metagenomes</taxon>
        <taxon>organismal metagenomes</taxon>
    </lineage>
</organism>
<accession>A0A6C0KYU0</accession>
<sequence>MANEINNNAAEYQLIHEGQLKPPPPTRSSSSAIPTKSASVLNSDDFKIFQLELLWDIKKEKEFLDTVVGKLDWNIELSAEESRKLIDIYKSVYTKLCQNLFDIKYISQNTLKKLELGYDYQWGLDNTPLVPISTHYKLLFNEVNKLVSHSDTIKTHTTIKTKIDKFVDNKWDSSSLTISYGFGNILQELFPQNNEYVSKVLSYEKNVILAFNPLSGDAWMREKHFFSKTNNNTTNNANKRLKSIFNRVFKTGPPTKQNLLENVIYYEFKDNSGNDILFIFIDSIVSSALLLVYYDTMISKFSSKNLICSAWPICISDISPPYYTETFDNLITTTYMQPKNATTNNIPFKNSPYLARINKKNKTIKVKRTSWRPTYLPVQEILDKSSKIVGYPIINVNNIWSGFGGKSRRKSTVRVRARNTRKLNRRRRSKMQRGGATAQEALKAYAASLQMSEYDFFFFFANADYNKKQNPQFNTRGVSNPMVIDNYVFRLIGHRDYYLQARDKTAADTPEALKAMAIATDNIYIDKENADKYKTVMQISDR</sequence>
<dbReference type="EMBL" id="MN740992">
    <property type="protein sequence ID" value="QHU21837.1"/>
    <property type="molecule type" value="Genomic_DNA"/>
</dbReference>
<name>A0A6C0KYU0_9ZZZZ</name>
<evidence type="ECO:0000313" key="1">
    <source>
        <dbReference type="EMBL" id="QHU21837.1"/>
    </source>
</evidence>
<dbReference type="AlphaFoldDB" id="A0A6C0KYU0"/>